<evidence type="ECO:0000313" key="1">
    <source>
        <dbReference type="EMBL" id="KKL60206.1"/>
    </source>
</evidence>
<organism evidence="1">
    <name type="scientific">marine sediment metagenome</name>
    <dbReference type="NCBI Taxonomy" id="412755"/>
    <lineage>
        <taxon>unclassified sequences</taxon>
        <taxon>metagenomes</taxon>
        <taxon>ecological metagenomes</taxon>
    </lineage>
</organism>
<comment type="caution">
    <text evidence="1">The sequence shown here is derived from an EMBL/GenBank/DDBJ whole genome shotgun (WGS) entry which is preliminary data.</text>
</comment>
<proteinExistence type="predicted"/>
<gene>
    <name evidence="1" type="ORF">LCGC14_2207640</name>
</gene>
<evidence type="ECO:0008006" key="2">
    <source>
        <dbReference type="Google" id="ProtNLM"/>
    </source>
</evidence>
<accession>A0A0F9E267</accession>
<dbReference type="AlphaFoldDB" id="A0A0F9E267"/>
<protein>
    <recommendedName>
        <fullName evidence="2">Heparin-sulfate lyase N-terminal domain-containing protein</fullName>
    </recommendedName>
</protein>
<sequence length="533" mass="63569">MIDKNSIYIQDIIINLKKLLNRNLEFISSSYTKSKSKIFYGHSFLLSLKNYLEPNIYDLISKQTLHELKKKDQTVHLEFLKTAIGLNSLVSPNQNEKLKILKKFALKAGYRNNSTTNWILLKLLAQTLLHENYDGTEIFSKLLIFLRKDSSNFIRDNCIDFSLQYHWFIIWELAKIYQFSLKKYYLKQYLKTIGLAEKLILSNARLSYFGRGQEQLFSYGASVYAFSFKYFLLREEKTLAFLKDIVSFLLSIQEKNGYIPLIISKNRTPKNFGVFETPLNKTKFKNGWYRYNNFWDYFLFFTYTIYDSIRLLSRINTKNVLKTNFTYNNPSIPNFLQKFDLNNDLSIFYLKLGRKLSQDLFFPYVVYNNRFLIPIPGGEEYKNPYDIHLQASYPYLRVKDEDITLIKRNNWVFNKNVGKISTKFFNFKRTINLNNKKRNNLDISIIDEIKLNRISPNMELYSVNIPLWSKLETNNVLLEDQRYRISIEFPSGFKISKKKVFTPLGEAFRYYVKEEKLKWNIKKKWNIQIKSFN</sequence>
<dbReference type="EMBL" id="LAZR01029228">
    <property type="protein sequence ID" value="KKL60206.1"/>
    <property type="molecule type" value="Genomic_DNA"/>
</dbReference>
<reference evidence="1" key="1">
    <citation type="journal article" date="2015" name="Nature">
        <title>Complex archaea that bridge the gap between prokaryotes and eukaryotes.</title>
        <authorList>
            <person name="Spang A."/>
            <person name="Saw J.H."/>
            <person name="Jorgensen S.L."/>
            <person name="Zaremba-Niedzwiedzka K."/>
            <person name="Martijn J."/>
            <person name="Lind A.E."/>
            <person name="van Eijk R."/>
            <person name="Schleper C."/>
            <person name="Guy L."/>
            <person name="Ettema T.J."/>
        </authorList>
    </citation>
    <scope>NUCLEOTIDE SEQUENCE</scope>
</reference>
<name>A0A0F9E267_9ZZZZ</name>